<evidence type="ECO:0000313" key="2">
    <source>
        <dbReference type="EMBL" id="MBB5070956.1"/>
    </source>
</evidence>
<organism evidence="2 3">
    <name type="scientific">Saccharopolyspora gloriosae</name>
    <dbReference type="NCBI Taxonomy" id="455344"/>
    <lineage>
        <taxon>Bacteria</taxon>
        <taxon>Bacillati</taxon>
        <taxon>Actinomycetota</taxon>
        <taxon>Actinomycetes</taxon>
        <taxon>Pseudonocardiales</taxon>
        <taxon>Pseudonocardiaceae</taxon>
        <taxon>Saccharopolyspora</taxon>
    </lineage>
</organism>
<accession>A0A840NEZ6</accession>
<feature type="transmembrane region" description="Helical" evidence="1">
    <location>
        <begin position="89"/>
        <end position="119"/>
    </location>
</feature>
<name>A0A840NEZ6_9PSEU</name>
<keyword evidence="1" id="KW-0472">Membrane</keyword>
<feature type="transmembrane region" description="Helical" evidence="1">
    <location>
        <begin position="16"/>
        <end position="37"/>
    </location>
</feature>
<evidence type="ECO:0008006" key="4">
    <source>
        <dbReference type="Google" id="ProtNLM"/>
    </source>
</evidence>
<dbReference type="RefSeq" id="WP_184480923.1">
    <property type="nucleotide sequence ID" value="NZ_JACHIV010000001.1"/>
</dbReference>
<gene>
    <name evidence="2" type="ORF">BJ969_004044</name>
</gene>
<reference evidence="2 3" key="1">
    <citation type="submission" date="2020-08" db="EMBL/GenBank/DDBJ databases">
        <title>Sequencing the genomes of 1000 actinobacteria strains.</title>
        <authorList>
            <person name="Klenk H.-P."/>
        </authorList>
    </citation>
    <scope>NUCLEOTIDE SEQUENCE [LARGE SCALE GENOMIC DNA]</scope>
    <source>
        <strain evidence="2 3">DSM 45582</strain>
    </source>
</reference>
<dbReference type="Proteomes" id="UP000580474">
    <property type="component" value="Unassembled WGS sequence"/>
</dbReference>
<protein>
    <recommendedName>
        <fullName evidence="4">Integral membrane protein</fullName>
    </recommendedName>
</protein>
<keyword evidence="1" id="KW-1133">Transmembrane helix</keyword>
<dbReference type="EMBL" id="JACHIV010000001">
    <property type="protein sequence ID" value="MBB5070956.1"/>
    <property type="molecule type" value="Genomic_DNA"/>
</dbReference>
<comment type="caution">
    <text evidence="2">The sequence shown here is derived from an EMBL/GenBank/DDBJ whole genome shotgun (WGS) entry which is preliminary data.</text>
</comment>
<feature type="transmembrane region" description="Helical" evidence="1">
    <location>
        <begin position="49"/>
        <end position="69"/>
    </location>
</feature>
<dbReference type="AlphaFoldDB" id="A0A840NEZ6"/>
<keyword evidence="1" id="KW-0812">Transmembrane</keyword>
<proteinExistence type="predicted"/>
<evidence type="ECO:0000256" key="1">
    <source>
        <dbReference type="SAM" id="Phobius"/>
    </source>
</evidence>
<keyword evidence="3" id="KW-1185">Reference proteome</keyword>
<evidence type="ECO:0000313" key="3">
    <source>
        <dbReference type="Proteomes" id="UP000580474"/>
    </source>
</evidence>
<sequence>MPETASPAAIPTPVKIARVVLLIQGALIALGSVVLVVDAVSAWEHGQDVGFLDYLVLILSPAQALALLWCGVRIRSSTARTLAVVVQSIALVAVLLALVTTGALALIGIVVPACVIMLLTRPDVREWYEAETPGRFPEQRGHLS</sequence>